<accession>A0A067S8X7</accession>
<dbReference type="HOGENOM" id="CLU_2589922_0_0_1"/>
<evidence type="ECO:0000313" key="2">
    <source>
        <dbReference type="Proteomes" id="UP000027222"/>
    </source>
</evidence>
<dbReference type="AlphaFoldDB" id="A0A067S8X7"/>
<reference evidence="2" key="1">
    <citation type="journal article" date="2014" name="Proc. Natl. Acad. Sci. U.S.A.">
        <title>Extensive sampling of basidiomycete genomes demonstrates inadequacy of the white-rot/brown-rot paradigm for wood decay fungi.</title>
        <authorList>
            <person name="Riley R."/>
            <person name="Salamov A.A."/>
            <person name="Brown D.W."/>
            <person name="Nagy L.G."/>
            <person name="Floudas D."/>
            <person name="Held B.W."/>
            <person name="Levasseur A."/>
            <person name="Lombard V."/>
            <person name="Morin E."/>
            <person name="Otillar R."/>
            <person name="Lindquist E.A."/>
            <person name="Sun H."/>
            <person name="LaButti K.M."/>
            <person name="Schmutz J."/>
            <person name="Jabbour D."/>
            <person name="Luo H."/>
            <person name="Baker S.E."/>
            <person name="Pisabarro A.G."/>
            <person name="Walton J.D."/>
            <person name="Blanchette R.A."/>
            <person name="Henrissat B."/>
            <person name="Martin F."/>
            <person name="Cullen D."/>
            <person name="Hibbett D.S."/>
            <person name="Grigoriev I.V."/>
        </authorList>
    </citation>
    <scope>NUCLEOTIDE SEQUENCE [LARGE SCALE GENOMIC DNA]</scope>
    <source>
        <strain evidence="2">CBS 339.88</strain>
    </source>
</reference>
<sequence length="80" mass="9303">MNTTVQRYMPPAPAPAQPMFYYHCYFYGGCCPRQEPPAQAQVLQPLENWDDDFEFQPDVDRKRVREGSRTTALVLTEKTC</sequence>
<organism evidence="1 2">
    <name type="scientific">Galerina marginata (strain CBS 339.88)</name>
    <dbReference type="NCBI Taxonomy" id="685588"/>
    <lineage>
        <taxon>Eukaryota</taxon>
        <taxon>Fungi</taxon>
        <taxon>Dikarya</taxon>
        <taxon>Basidiomycota</taxon>
        <taxon>Agaricomycotina</taxon>
        <taxon>Agaricomycetes</taxon>
        <taxon>Agaricomycetidae</taxon>
        <taxon>Agaricales</taxon>
        <taxon>Agaricineae</taxon>
        <taxon>Strophariaceae</taxon>
        <taxon>Galerina</taxon>
    </lineage>
</organism>
<gene>
    <name evidence="1" type="ORF">GALMADRAFT_147128</name>
</gene>
<name>A0A067S8X7_GALM3</name>
<protein>
    <submittedName>
        <fullName evidence="1">Uncharacterized protein</fullName>
    </submittedName>
</protein>
<evidence type="ECO:0000313" key="1">
    <source>
        <dbReference type="EMBL" id="KDR67325.1"/>
    </source>
</evidence>
<dbReference type="EMBL" id="KL142415">
    <property type="protein sequence ID" value="KDR67325.1"/>
    <property type="molecule type" value="Genomic_DNA"/>
</dbReference>
<dbReference type="Proteomes" id="UP000027222">
    <property type="component" value="Unassembled WGS sequence"/>
</dbReference>
<keyword evidence="2" id="KW-1185">Reference proteome</keyword>
<proteinExistence type="predicted"/>